<dbReference type="InterPro" id="IPR002938">
    <property type="entry name" value="FAD-bd"/>
</dbReference>
<dbReference type="EMBL" id="JACVVD010000007">
    <property type="protein sequence ID" value="MBD0382313.1"/>
    <property type="molecule type" value="Genomic_DNA"/>
</dbReference>
<evidence type="ECO:0000313" key="4">
    <source>
        <dbReference type="EMBL" id="MBD0382313.1"/>
    </source>
</evidence>
<dbReference type="Gene3D" id="3.50.50.60">
    <property type="entry name" value="FAD/NAD(P)-binding domain"/>
    <property type="match status" value="1"/>
</dbReference>
<reference evidence="4" key="1">
    <citation type="submission" date="2020-09" db="EMBL/GenBank/DDBJ databases">
        <title>Draft Genome Sequence of Paenibacillus sp. WST5.</title>
        <authorList>
            <person name="Bao Z."/>
        </authorList>
    </citation>
    <scope>NUCLEOTIDE SEQUENCE</scope>
    <source>
        <strain evidence="4">WST5</strain>
    </source>
</reference>
<proteinExistence type="predicted"/>
<dbReference type="SUPFAM" id="SSF51905">
    <property type="entry name" value="FAD/NAD(P)-binding domain"/>
    <property type="match status" value="1"/>
</dbReference>
<evidence type="ECO:0000256" key="2">
    <source>
        <dbReference type="ARBA" id="ARBA00023033"/>
    </source>
</evidence>
<comment type="caution">
    <text evidence="4">The sequence shown here is derived from an EMBL/GenBank/DDBJ whole genome shotgun (WGS) entry which is preliminary data.</text>
</comment>
<evidence type="ECO:0000313" key="5">
    <source>
        <dbReference type="Proteomes" id="UP000650466"/>
    </source>
</evidence>
<dbReference type="AlphaFoldDB" id="A0A926KU71"/>
<dbReference type="Proteomes" id="UP000650466">
    <property type="component" value="Unassembled WGS sequence"/>
</dbReference>
<dbReference type="GO" id="GO:0004497">
    <property type="term" value="F:monooxygenase activity"/>
    <property type="evidence" value="ECO:0007669"/>
    <property type="project" value="UniProtKB-KW"/>
</dbReference>
<gene>
    <name evidence="4" type="ORF">ICC18_19535</name>
</gene>
<dbReference type="PANTHER" id="PTHR13789:SF309">
    <property type="entry name" value="PUTATIVE (AFU_ORTHOLOGUE AFUA_6G14510)-RELATED"/>
    <property type="match status" value="1"/>
</dbReference>
<evidence type="ECO:0000259" key="3">
    <source>
        <dbReference type="Pfam" id="PF01494"/>
    </source>
</evidence>
<protein>
    <submittedName>
        <fullName evidence="4">FAD-dependent monooxygenase</fullName>
    </submittedName>
</protein>
<sequence>MAKRKKKALIIGCGIAGPALALFLKRAGIEAEIYEARTASEGFSLSLSCNGLAVLQELGLDQAALAEGSAVSKWLMWNGKGKKLGEGVLAGNGLKSVFIKRVPLGDIISDEAERQGIKIVRGKKVEDIKVSSDGGVVATFHDGTTASGDLLIGSDGVHSRTRRFVDPAFQGAAYTGLINSGGYTTGLNLSEPPETTHFIFCKRAFFGYHVSSTGYIYWFTNWPEAKEPVKGSLNTITEEQRKQQMLEVYQDDQPFIREIIEAAETTFPYFASYALPKQPSSWHKGPVVLLGDAAHAISPSSGQGASMALEDAIVLAKCIRDIPDLEQAFATYEHLRRDRTVKMFDVGKHGDSGKHVIRPMQQWFRDVTTPLFLKLFANQKASEWMYGYRVDWETQVQACSPADTPKRRLS</sequence>
<organism evidence="4 5">
    <name type="scientific">Paenibacillus sedimenti</name>
    <dbReference type="NCBI Taxonomy" id="2770274"/>
    <lineage>
        <taxon>Bacteria</taxon>
        <taxon>Bacillati</taxon>
        <taxon>Bacillota</taxon>
        <taxon>Bacilli</taxon>
        <taxon>Bacillales</taxon>
        <taxon>Paenibacillaceae</taxon>
        <taxon>Paenibacillus</taxon>
    </lineage>
</organism>
<dbReference type="InterPro" id="IPR050493">
    <property type="entry name" value="FAD-dep_Monooxygenase_BioMet"/>
</dbReference>
<keyword evidence="5" id="KW-1185">Reference proteome</keyword>
<accession>A0A926KU71</accession>
<feature type="domain" description="FAD-binding" evidence="3">
    <location>
        <begin position="7"/>
        <end position="341"/>
    </location>
</feature>
<dbReference type="GO" id="GO:0071949">
    <property type="term" value="F:FAD binding"/>
    <property type="evidence" value="ECO:0007669"/>
    <property type="project" value="InterPro"/>
</dbReference>
<keyword evidence="2 4" id="KW-0503">Monooxygenase</keyword>
<dbReference type="PRINTS" id="PR00420">
    <property type="entry name" value="RNGMNOXGNASE"/>
</dbReference>
<dbReference type="InterPro" id="IPR036188">
    <property type="entry name" value="FAD/NAD-bd_sf"/>
</dbReference>
<dbReference type="PANTHER" id="PTHR13789">
    <property type="entry name" value="MONOOXYGENASE"/>
    <property type="match status" value="1"/>
</dbReference>
<keyword evidence="1" id="KW-0560">Oxidoreductase</keyword>
<dbReference type="Pfam" id="PF01494">
    <property type="entry name" value="FAD_binding_3"/>
    <property type="match status" value="1"/>
</dbReference>
<evidence type="ECO:0000256" key="1">
    <source>
        <dbReference type="ARBA" id="ARBA00023002"/>
    </source>
</evidence>
<name>A0A926KU71_9BACL</name>